<dbReference type="HOGENOM" id="CLU_150721_1_0_6"/>
<dbReference type="Proteomes" id="UP000005090">
    <property type="component" value="Chromosome"/>
</dbReference>
<dbReference type="InterPro" id="IPR005346">
    <property type="entry name" value="RnfH"/>
</dbReference>
<name>H8GJC1_METAL</name>
<reference evidence="3 4" key="1">
    <citation type="journal article" date="2013" name="Genome Announc.">
        <title>Genome Sequence of the Obligate Gammaproteobacterial Methanotroph Methylomicrobium album Strain BG8.</title>
        <authorList>
            <person name="Kits K.D."/>
            <person name="Kalyuzhnaya M.G."/>
            <person name="Klotz M.G."/>
            <person name="Jetten M.S."/>
            <person name="Op den Camp H.J."/>
            <person name="Vuilleumier S."/>
            <person name="Bringel F."/>
            <person name="Dispirito A.A."/>
            <person name="Murrell J.C."/>
            <person name="Bruce D."/>
            <person name="Cheng J.F."/>
            <person name="Copeland A."/>
            <person name="Goodwin L."/>
            <person name="Hauser L."/>
            <person name="Lajus A."/>
            <person name="Land M.L."/>
            <person name="Lapidus A."/>
            <person name="Lucas S."/>
            <person name="Medigue C."/>
            <person name="Pitluck S."/>
            <person name="Woyke T."/>
            <person name="Zeytun A."/>
            <person name="Stein L.Y."/>
        </authorList>
    </citation>
    <scope>NUCLEOTIDE SEQUENCE [LARGE SCALE GENOMIC DNA]</scope>
    <source>
        <strain evidence="3 4">BG8</strain>
    </source>
</reference>
<dbReference type="EMBL" id="CM001475">
    <property type="protein sequence ID" value="EIC29111.1"/>
    <property type="molecule type" value="Genomic_DNA"/>
</dbReference>
<evidence type="ECO:0000313" key="3">
    <source>
        <dbReference type="EMBL" id="EIC29111.1"/>
    </source>
</evidence>
<evidence type="ECO:0000256" key="2">
    <source>
        <dbReference type="HAMAP-Rule" id="MF_00460"/>
    </source>
</evidence>
<dbReference type="STRING" id="686340.Metal_1313"/>
<dbReference type="PANTHER" id="PTHR37483">
    <property type="entry name" value="UPF0125 PROTEIN RATB"/>
    <property type="match status" value="1"/>
</dbReference>
<organism evidence="3 4">
    <name type="scientific">Methylomicrobium album BG8</name>
    <dbReference type="NCBI Taxonomy" id="686340"/>
    <lineage>
        <taxon>Bacteria</taxon>
        <taxon>Pseudomonadati</taxon>
        <taxon>Pseudomonadota</taxon>
        <taxon>Gammaproteobacteria</taxon>
        <taxon>Methylococcales</taxon>
        <taxon>Methylococcaceae</taxon>
        <taxon>Methylomicrobium</taxon>
    </lineage>
</organism>
<dbReference type="Pfam" id="PF03658">
    <property type="entry name" value="Ub-RnfH"/>
    <property type="match status" value="1"/>
</dbReference>
<dbReference type="InterPro" id="IPR016155">
    <property type="entry name" value="Mopterin_synth/thiamin_S_b"/>
</dbReference>
<sequence>MHNADNGQDEVLVDVAYATNDVQTLVTLKLPAGATVGEAIEASGLLIHFPEIDLAVNPVGIFGKACPLDREVKAADRIEIYRPLRHDPKEARRQRAVKK</sequence>
<protein>
    <recommendedName>
        <fullName evidence="2">UPF0125 protein Metal_1313</fullName>
    </recommendedName>
</protein>
<accession>H8GJC1</accession>
<dbReference type="PANTHER" id="PTHR37483:SF1">
    <property type="entry name" value="UPF0125 PROTEIN RATB"/>
    <property type="match status" value="1"/>
</dbReference>
<dbReference type="HAMAP" id="MF_00460">
    <property type="entry name" value="UPF0125_RnfH"/>
    <property type="match status" value="1"/>
</dbReference>
<dbReference type="InterPro" id="IPR037021">
    <property type="entry name" value="RnfH_sf"/>
</dbReference>
<gene>
    <name evidence="3" type="ORF">Metal_1313</name>
</gene>
<dbReference type="SUPFAM" id="SSF54285">
    <property type="entry name" value="MoaD/ThiS"/>
    <property type="match status" value="1"/>
</dbReference>
<comment type="similarity">
    <text evidence="1 2">Belongs to the UPF0125 (RnfH) family.</text>
</comment>
<keyword evidence="4" id="KW-1185">Reference proteome</keyword>
<evidence type="ECO:0000256" key="1">
    <source>
        <dbReference type="ARBA" id="ARBA00010645"/>
    </source>
</evidence>
<dbReference type="NCBIfam" id="NF002490">
    <property type="entry name" value="PRK01777.1"/>
    <property type="match status" value="1"/>
</dbReference>
<dbReference type="Gene3D" id="3.10.20.280">
    <property type="entry name" value="RnfH-like"/>
    <property type="match status" value="1"/>
</dbReference>
<dbReference type="eggNOG" id="COG2914">
    <property type="taxonomic scope" value="Bacteria"/>
</dbReference>
<evidence type="ECO:0000313" key="4">
    <source>
        <dbReference type="Proteomes" id="UP000005090"/>
    </source>
</evidence>
<proteinExistence type="inferred from homology"/>
<dbReference type="RefSeq" id="WP_005370738.1">
    <property type="nucleotide sequence ID" value="NZ_CM001475.1"/>
</dbReference>
<dbReference type="AlphaFoldDB" id="H8GJC1"/>